<evidence type="ECO:0000256" key="1">
    <source>
        <dbReference type="ARBA" id="ARBA00021390"/>
    </source>
</evidence>
<dbReference type="EMBL" id="JPEN01000062">
    <property type="protein sequence ID" value="KGM37209.1"/>
    <property type="molecule type" value="Genomic_DNA"/>
</dbReference>
<dbReference type="Proteomes" id="UP000030019">
    <property type="component" value="Unassembled WGS sequence"/>
</dbReference>
<dbReference type="SUPFAM" id="SSF46785">
    <property type="entry name" value="Winged helix' DNA-binding domain"/>
    <property type="match status" value="1"/>
</dbReference>
<evidence type="ECO:0000256" key="5">
    <source>
        <dbReference type="ARBA" id="ARBA00023163"/>
    </source>
</evidence>
<keyword evidence="5" id="KW-0804">Transcription</keyword>
<reference evidence="8 9" key="1">
    <citation type="submission" date="2014-06" db="EMBL/GenBank/DDBJ databases">
        <authorList>
            <person name="Teng J.L."/>
            <person name="Huang Y."/>
            <person name="Tse H."/>
            <person name="Lau S.K."/>
            <person name="Woo P.C."/>
        </authorList>
    </citation>
    <scope>NUCLEOTIDE SEQUENCE [LARGE SCALE GENOMIC DNA]</scope>
    <source>
        <strain evidence="8 9">HKU4</strain>
    </source>
</reference>
<dbReference type="PROSITE" id="PS00894">
    <property type="entry name" value="HTH_DEOR_1"/>
    <property type="match status" value="1"/>
</dbReference>
<protein>
    <recommendedName>
        <fullName evidence="1">Lactose phosphotransferase system repressor</fullName>
    </recommendedName>
</protein>
<dbReference type="SMART" id="SM01134">
    <property type="entry name" value="DeoRC"/>
    <property type="match status" value="1"/>
</dbReference>
<dbReference type="PATRIC" id="fig|176090.4.peg.919"/>
<dbReference type="InterPro" id="IPR001034">
    <property type="entry name" value="DeoR_HTH"/>
</dbReference>
<comment type="function">
    <text evidence="6">Repressor of the lactose catabolism operon. Galactose-6-phosphate is the inducer.</text>
</comment>
<gene>
    <name evidence="8" type="ORF">SSIN_0949</name>
</gene>
<evidence type="ECO:0000256" key="3">
    <source>
        <dbReference type="ARBA" id="ARBA00023015"/>
    </source>
</evidence>
<dbReference type="InterPro" id="IPR014036">
    <property type="entry name" value="DeoR-like_C"/>
</dbReference>
<comment type="caution">
    <text evidence="8">The sequence shown here is derived from an EMBL/GenBank/DDBJ whole genome shotgun (WGS) entry which is preliminary data.</text>
</comment>
<keyword evidence="2" id="KW-0678">Repressor</keyword>
<organism evidence="8 9">
    <name type="scientific">Streptococcus sinensis</name>
    <dbReference type="NCBI Taxonomy" id="176090"/>
    <lineage>
        <taxon>Bacteria</taxon>
        <taxon>Bacillati</taxon>
        <taxon>Bacillota</taxon>
        <taxon>Bacilli</taxon>
        <taxon>Lactobacillales</taxon>
        <taxon>Streptococcaceae</taxon>
        <taxon>Streptococcus</taxon>
    </lineage>
</organism>
<name>A0A0A0DGI5_9STRE</name>
<keyword evidence="8" id="KW-0808">Transferase</keyword>
<accession>A0A0A0DGI5</accession>
<dbReference type="InterPro" id="IPR036390">
    <property type="entry name" value="WH_DNA-bd_sf"/>
</dbReference>
<dbReference type="Gene3D" id="3.40.50.1360">
    <property type="match status" value="1"/>
</dbReference>
<dbReference type="PRINTS" id="PR00037">
    <property type="entry name" value="HTHLACR"/>
</dbReference>
<dbReference type="Pfam" id="PF00455">
    <property type="entry name" value="DeoRC"/>
    <property type="match status" value="1"/>
</dbReference>
<dbReference type="InterPro" id="IPR018356">
    <property type="entry name" value="Tscrpt_reg_HTH_DeoR_CS"/>
</dbReference>
<keyword evidence="3" id="KW-0805">Transcription regulation</keyword>
<dbReference type="SUPFAM" id="SSF100950">
    <property type="entry name" value="NagB/RpiA/CoA transferase-like"/>
    <property type="match status" value="1"/>
</dbReference>
<dbReference type="GO" id="GO:0016740">
    <property type="term" value="F:transferase activity"/>
    <property type="evidence" value="ECO:0007669"/>
    <property type="project" value="UniProtKB-KW"/>
</dbReference>
<dbReference type="Gene3D" id="1.10.10.10">
    <property type="entry name" value="Winged helix-like DNA-binding domain superfamily/Winged helix DNA-binding domain"/>
    <property type="match status" value="1"/>
</dbReference>
<dbReference type="GO" id="GO:0003700">
    <property type="term" value="F:DNA-binding transcription factor activity"/>
    <property type="evidence" value="ECO:0007669"/>
    <property type="project" value="InterPro"/>
</dbReference>
<dbReference type="STRING" id="176090.SSIN_0949"/>
<dbReference type="InterPro" id="IPR036388">
    <property type="entry name" value="WH-like_DNA-bd_sf"/>
</dbReference>
<dbReference type="PANTHER" id="PTHR30363">
    <property type="entry name" value="HTH-TYPE TRANSCRIPTIONAL REGULATOR SRLR-RELATED"/>
    <property type="match status" value="1"/>
</dbReference>
<dbReference type="SMART" id="SM00420">
    <property type="entry name" value="HTH_DEOR"/>
    <property type="match status" value="1"/>
</dbReference>
<feature type="domain" description="HTH deoR-type" evidence="7">
    <location>
        <begin position="13"/>
        <end position="68"/>
    </location>
</feature>
<evidence type="ECO:0000256" key="4">
    <source>
        <dbReference type="ARBA" id="ARBA00023125"/>
    </source>
</evidence>
<evidence type="ECO:0000256" key="6">
    <source>
        <dbReference type="ARBA" id="ARBA00024937"/>
    </source>
</evidence>
<evidence type="ECO:0000259" key="7">
    <source>
        <dbReference type="PROSITE" id="PS51000"/>
    </source>
</evidence>
<dbReference type="eggNOG" id="COG1349">
    <property type="taxonomic scope" value="Bacteria"/>
</dbReference>
<proteinExistence type="predicted"/>
<evidence type="ECO:0000313" key="9">
    <source>
        <dbReference type="Proteomes" id="UP000030019"/>
    </source>
</evidence>
<dbReference type="AlphaFoldDB" id="A0A0A0DGI5"/>
<keyword evidence="4" id="KW-0238">DNA-binding</keyword>
<evidence type="ECO:0000313" key="8">
    <source>
        <dbReference type="EMBL" id="KGM37209.1"/>
    </source>
</evidence>
<sequence>MKKTGDEESKMNKIERLDELVKLVDRLGTITVAQIVESLKVSDMTVRRDLTELENQGKLTRIFGGAKSNKAQQYHEIPHEEKLFKNIEAKRAVAKKAVQLIEDGDTIFLGPGTSVEVLSEQISNQNLRVITNCLPIFNDLLKKKSDTFKVFLLGGEMRETSQAFVGEMTNAIMERMYFTKMFFSCNGIKGGQIMTSSFEEAYTQKLALERSTETYLLIDSSKIDKEDFTSICPLSEITAVIIDQTSDTVHEELEVHTKVIS</sequence>
<dbReference type="GO" id="GO:0003677">
    <property type="term" value="F:DNA binding"/>
    <property type="evidence" value="ECO:0007669"/>
    <property type="project" value="UniProtKB-KW"/>
</dbReference>
<evidence type="ECO:0000256" key="2">
    <source>
        <dbReference type="ARBA" id="ARBA00022491"/>
    </source>
</evidence>
<dbReference type="PANTHER" id="PTHR30363:SF4">
    <property type="entry name" value="GLYCEROL-3-PHOSPHATE REGULON REPRESSOR"/>
    <property type="match status" value="1"/>
</dbReference>
<dbReference type="PROSITE" id="PS51000">
    <property type="entry name" value="HTH_DEOR_2"/>
    <property type="match status" value="1"/>
</dbReference>
<dbReference type="InterPro" id="IPR050313">
    <property type="entry name" value="Carb_Metab_HTH_regulators"/>
</dbReference>
<dbReference type="Pfam" id="PF08220">
    <property type="entry name" value="HTH_DeoR"/>
    <property type="match status" value="1"/>
</dbReference>
<dbReference type="InterPro" id="IPR037171">
    <property type="entry name" value="NagB/RpiA_transferase-like"/>
</dbReference>
<keyword evidence="9" id="KW-1185">Reference proteome</keyword>